<accession>A0A914CY67</accession>
<dbReference type="PROSITE" id="PS00028">
    <property type="entry name" value="ZINC_FINGER_C2H2_1"/>
    <property type="match status" value="1"/>
</dbReference>
<evidence type="ECO:0000256" key="1">
    <source>
        <dbReference type="PROSITE-ProRule" id="PRU00042"/>
    </source>
</evidence>
<proteinExistence type="predicted"/>
<dbReference type="AlphaFoldDB" id="A0A914CY67"/>
<organism evidence="3 4">
    <name type="scientific">Acrobeloides nanus</name>
    <dbReference type="NCBI Taxonomy" id="290746"/>
    <lineage>
        <taxon>Eukaryota</taxon>
        <taxon>Metazoa</taxon>
        <taxon>Ecdysozoa</taxon>
        <taxon>Nematoda</taxon>
        <taxon>Chromadorea</taxon>
        <taxon>Rhabditida</taxon>
        <taxon>Tylenchina</taxon>
        <taxon>Cephalobomorpha</taxon>
        <taxon>Cephaloboidea</taxon>
        <taxon>Cephalobidae</taxon>
        <taxon>Acrobeloides</taxon>
    </lineage>
</organism>
<name>A0A914CY67_9BILA</name>
<keyword evidence="1" id="KW-0479">Metal-binding</keyword>
<keyword evidence="1" id="KW-0862">Zinc</keyword>
<dbReference type="Proteomes" id="UP000887540">
    <property type="component" value="Unplaced"/>
</dbReference>
<evidence type="ECO:0000313" key="3">
    <source>
        <dbReference type="Proteomes" id="UP000887540"/>
    </source>
</evidence>
<evidence type="ECO:0000313" key="4">
    <source>
        <dbReference type="WBParaSite" id="ACRNAN_scaffold15809.g22757.t1"/>
    </source>
</evidence>
<dbReference type="PANTHER" id="PTHR33845">
    <property type="entry name" value="C2H2-TYPE DOMAIN-CONTAINING PROTEIN"/>
    <property type="match status" value="1"/>
</dbReference>
<feature type="domain" description="C2H2-type" evidence="2">
    <location>
        <begin position="136"/>
        <end position="162"/>
    </location>
</feature>
<dbReference type="GO" id="GO:0008270">
    <property type="term" value="F:zinc ion binding"/>
    <property type="evidence" value="ECO:0007669"/>
    <property type="project" value="UniProtKB-KW"/>
</dbReference>
<protein>
    <submittedName>
        <fullName evidence="4">C2H2-type domain-containing protein</fullName>
    </submittedName>
</protein>
<dbReference type="WBParaSite" id="ACRNAN_scaffold15809.g22757.t1">
    <property type="protein sequence ID" value="ACRNAN_scaffold15809.g22757.t1"/>
    <property type="gene ID" value="ACRNAN_scaffold15809.g22757"/>
</dbReference>
<dbReference type="PANTHER" id="PTHR33845:SF1">
    <property type="entry name" value="C2H2-TYPE DOMAIN-CONTAINING PROTEIN"/>
    <property type="match status" value="1"/>
</dbReference>
<evidence type="ECO:0000259" key="2">
    <source>
        <dbReference type="PROSITE" id="PS50157"/>
    </source>
</evidence>
<keyword evidence="3" id="KW-1185">Reference proteome</keyword>
<dbReference type="InterPro" id="IPR013087">
    <property type="entry name" value="Znf_C2H2_type"/>
</dbReference>
<dbReference type="PROSITE" id="PS50157">
    <property type="entry name" value="ZINC_FINGER_C2H2_2"/>
    <property type="match status" value="1"/>
</dbReference>
<sequence length="383" mass="45031">MVQRTIVHIFDAEYQDSVAVTAILKHVLQEVKEYGIDEAVIRSDNADIGDGHIFEYDQLRSYENKAEIQTSEFWQYIFLDDTESIISLPSERRRYWYENKELRYWMAYKKQTVQVKSSCHSSLLEDEIPQEAPQFYTCPEEICTKSFETQVELEEHIDSGNHHYVPHRVTLRDKVLDTYSRKLEGFNELKTMPFIAEAVTTYLYEHPIENPSEGFAHYKRKTCKRFSQTTIEFLKELFESGKISNKKINPRSTAEAMRKALTADGNIRFMPDELLNENQIKSYFSRLAAIERQNSDSAPIKSRKRKVIETFPESEICEEDEMILFDDEPIIENDASFYMDSIQSELSKETRVCNEPRQPYNPISQILFKTSITRRIVHNVLQF</sequence>
<reference evidence="4" key="1">
    <citation type="submission" date="2022-11" db="UniProtKB">
        <authorList>
            <consortium name="WormBaseParasite"/>
        </authorList>
    </citation>
    <scope>IDENTIFICATION</scope>
</reference>
<keyword evidence="1" id="KW-0863">Zinc-finger</keyword>